<name>A0A238FG95_9BASI</name>
<evidence type="ECO:0000313" key="4">
    <source>
        <dbReference type="EMBL" id="SCV72832.1"/>
    </source>
</evidence>
<evidence type="ECO:0000259" key="3">
    <source>
        <dbReference type="Pfam" id="PF09350"/>
    </source>
</evidence>
<evidence type="ECO:0000256" key="2">
    <source>
        <dbReference type="SAM" id="MobiDB-lite"/>
    </source>
</evidence>
<keyword evidence="1" id="KW-0175">Coiled coil</keyword>
<dbReference type="Proteomes" id="UP000198372">
    <property type="component" value="Unassembled WGS sequence"/>
</dbReference>
<dbReference type="EMBL" id="FMSP01000009">
    <property type="protein sequence ID" value="SCV72832.1"/>
    <property type="molecule type" value="Genomic_DNA"/>
</dbReference>
<dbReference type="PANTHER" id="PTHR39394:SF1">
    <property type="entry name" value="DNAJ HOMOLOGUE SUBFAMILY C MEMBER 28 CONSERVED DOMAIN-CONTAINING PROTEIN"/>
    <property type="match status" value="1"/>
</dbReference>
<feature type="compositionally biased region" description="Polar residues" evidence="2">
    <location>
        <begin position="42"/>
        <end position="52"/>
    </location>
</feature>
<sequence length="592" mass="65440">MITLPTLLIDLDLNWTNMIVRSTGMGVGHLMRPACLSASKRSLVQHHGSNPPGSFKDSSRIRTVEPGRQRDYTTSPSTIGSTNSNTGDENDLGSQVFKAEALSSAFINASMPILSTSSNPGTTFDLHSEEPHLANTTTQAQAQAQALHSSSSFLKAQAELEECREAEEEVERLKAKKKLDARMQGQLDAWEGEETREKMIRRILEDQYKPLTLKGHKKSIAGAPTVPHPSVFASEDLCSKLIPTGTTTTQDDHDIHSTPLKPWEYEYKAPSSHGTSFTLPDSTRRSSLLICSGPGKTTTSQRVASAREKTMDYTFGVGVSSPEGGRTRVMVPSFDAELEAPGSEQVGDSLRAWDGFVEDKVNQAIRNGLFKELKGRGKPLKVDEAASNPFLPREDRLINRVVKGQGAMPPWIELQQELQLNLSAFRNELRSSYTRRVTRMLSLPGNLSRSSVASVLSDLHRDAEWEARERSYHLASISSLNSLTRRLNIVAPYTARRGLLQLERELEACRRFCAPWIADELIKRIEGRSEMVLKGEEGGGGEVVVEEVKDRGKVEERFWPALRRGVWELLGISRGGPKARGVVVAKEGEGQK</sequence>
<reference evidence="5" key="1">
    <citation type="submission" date="2016-09" db="EMBL/GenBank/DDBJ databases">
        <authorList>
            <person name="Jeantristanb JTB J.-T."/>
            <person name="Ricardo R."/>
        </authorList>
    </citation>
    <scope>NUCLEOTIDE SEQUENCE [LARGE SCALE GENOMIC DNA]</scope>
</reference>
<keyword evidence="5" id="KW-1185">Reference proteome</keyword>
<evidence type="ECO:0000313" key="5">
    <source>
        <dbReference type="Proteomes" id="UP000198372"/>
    </source>
</evidence>
<dbReference type="AlphaFoldDB" id="A0A238FG95"/>
<dbReference type="InterPro" id="IPR018961">
    <property type="entry name" value="DnaJ_homolog_subfam-C_membr-28"/>
</dbReference>
<dbReference type="OrthoDB" id="547796at2759"/>
<protein>
    <submittedName>
        <fullName evidence="4">BQ2448_4369 protein</fullName>
    </submittedName>
</protein>
<feature type="domain" description="DnaJ homologue subfamily C member 28 conserved" evidence="3">
    <location>
        <begin position="356"/>
        <end position="426"/>
    </location>
</feature>
<feature type="region of interest" description="Disordered" evidence="2">
    <location>
        <begin position="42"/>
        <end position="92"/>
    </location>
</feature>
<feature type="compositionally biased region" description="Polar residues" evidence="2">
    <location>
        <begin position="72"/>
        <end position="87"/>
    </location>
</feature>
<proteinExistence type="predicted"/>
<accession>A0A238FG95</accession>
<dbReference type="PANTHER" id="PTHR39394">
    <property type="entry name" value="YALI0E31793P"/>
    <property type="match status" value="1"/>
</dbReference>
<gene>
    <name evidence="4" type="ORF">BQ2448_4369</name>
</gene>
<organism evidence="4 5">
    <name type="scientific">Microbotryum intermedium</name>
    <dbReference type="NCBI Taxonomy" id="269621"/>
    <lineage>
        <taxon>Eukaryota</taxon>
        <taxon>Fungi</taxon>
        <taxon>Dikarya</taxon>
        <taxon>Basidiomycota</taxon>
        <taxon>Pucciniomycotina</taxon>
        <taxon>Microbotryomycetes</taxon>
        <taxon>Microbotryales</taxon>
        <taxon>Microbotryaceae</taxon>
        <taxon>Microbotryum</taxon>
    </lineage>
</organism>
<evidence type="ECO:0000256" key="1">
    <source>
        <dbReference type="SAM" id="Coils"/>
    </source>
</evidence>
<dbReference type="STRING" id="269621.A0A238FG95"/>
<feature type="coiled-coil region" evidence="1">
    <location>
        <begin position="153"/>
        <end position="183"/>
    </location>
</feature>
<feature type="compositionally biased region" description="Basic and acidic residues" evidence="2">
    <location>
        <begin position="57"/>
        <end position="71"/>
    </location>
</feature>
<dbReference type="Pfam" id="PF09350">
    <property type="entry name" value="DJC28_CD"/>
    <property type="match status" value="1"/>
</dbReference>